<keyword evidence="1" id="KW-0472">Membrane</keyword>
<accession>A4C834</accession>
<reference evidence="2 3" key="1">
    <citation type="submission" date="2006-02" db="EMBL/GenBank/DDBJ databases">
        <authorList>
            <person name="Moran M.A."/>
            <person name="Kjelleberg S."/>
            <person name="Egan S."/>
            <person name="Saunders N."/>
            <person name="Thomas T."/>
            <person name="Ferriera S."/>
            <person name="Johnson J."/>
            <person name="Kravitz S."/>
            <person name="Halpern A."/>
            <person name="Remington K."/>
            <person name="Beeson K."/>
            <person name="Tran B."/>
            <person name="Rogers Y.-H."/>
            <person name="Friedman R."/>
            <person name="Venter J.C."/>
        </authorList>
    </citation>
    <scope>NUCLEOTIDE SEQUENCE [LARGE SCALE GENOMIC DNA]</scope>
    <source>
        <strain evidence="2 3">D2</strain>
    </source>
</reference>
<protein>
    <submittedName>
        <fullName evidence="2">Uncharacterized protein</fullName>
    </submittedName>
</protein>
<dbReference type="EMBL" id="AAOH01000003">
    <property type="protein sequence ID" value="EAR28749.1"/>
    <property type="molecule type" value="Genomic_DNA"/>
</dbReference>
<keyword evidence="1" id="KW-1133">Transmembrane helix</keyword>
<dbReference type="HOGENOM" id="CLU_2261425_0_0_6"/>
<dbReference type="STRING" id="87626.PTD2_06894"/>
<evidence type="ECO:0000313" key="2">
    <source>
        <dbReference type="EMBL" id="EAR28749.1"/>
    </source>
</evidence>
<feature type="transmembrane region" description="Helical" evidence="1">
    <location>
        <begin position="45"/>
        <end position="64"/>
    </location>
</feature>
<organism evidence="2 3">
    <name type="scientific">Pseudoalteromonas tunicata D2</name>
    <dbReference type="NCBI Taxonomy" id="87626"/>
    <lineage>
        <taxon>Bacteria</taxon>
        <taxon>Pseudomonadati</taxon>
        <taxon>Pseudomonadota</taxon>
        <taxon>Gammaproteobacteria</taxon>
        <taxon>Alteromonadales</taxon>
        <taxon>Pseudoalteromonadaceae</taxon>
        <taxon>Pseudoalteromonas</taxon>
    </lineage>
</organism>
<keyword evidence="3" id="KW-1185">Reference proteome</keyword>
<feature type="transmembrane region" description="Helical" evidence="1">
    <location>
        <begin position="76"/>
        <end position="98"/>
    </location>
</feature>
<name>A4C834_9GAMM</name>
<keyword evidence="1" id="KW-0812">Transmembrane</keyword>
<dbReference type="AlphaFoldDB" id="A4C834"/>
<dbReference type="eggNOG" id="ENOG5033P8H">
    <property type="taxonomic scope" value="Bacteria"/>
</dbReference>
<sequence length="103" mass="11692">MVSANRILGIKFILVSMILLTIFINDASVFATLLNIENPSNLRRLQLMGLLLIMGCIIYGFALINFKNQDNKRLVLYFFMAGLFILIPFILATSPYSILTLFE</sequence>
<evidence type="ECO:0000256" key="1">
    <source>
        <dbReference type="SAM" id="Phobius"/>
    </source>
</evidence>
<gene>
    <name evidence="2" type="ORF">PTD2_06894</name>
</gene>
<dbReference type="Proteomes" id="UP000006201">
    <property type="component" value="Unassembled WGS sequence"/>
</dbReference>
<proteinExistence type="predicted"/>
<evidence type="ECO:0000313" key="3">
    <source>
        <dbReference type="Proteomes" id="UP000006201"/>
    </source>
</evidence>
<comment type="caution">
    <text evidence="2">The sequence shown here is derived from an EMBL/GenBank/DDBJ whole genome shotgun (WGS) entry which is preliminary data.</text>
</comment>
<feature type="transmembrane region" description="Helical" evidence="1">
    <location>
        <begin position="12"/>
        <end position="33"/>
    </location>
</feature>